<dbReference type="AlphaFoldDB" id="A0A0J1B2Q8"/>
<dbReference type="Proteomes" id="UP000053611">
    <property type="component" value="Unassembled WGS sequence"/>
</dbReference>
<organism evidence="2 3">
    <name type="scientific">Cutaneotrichosporon oleaginosum</name>
    <dbReference type="NCBI Taxonomy" id="879819"/>
    <lineage>
        <taxon>Eukaryota</taxon>
        <taxon>Fungi</taxon>
        <taxon>Dikarya</taxon>
        <taxon>Basidiomycota</taxon>
        <taxon>Agaricomycotina</taxon>
        <taxon>Tremellomycetes</taxon>
        <taxon>Trichosporonales</taxon>
        <taxon>Trichosporonaceae</taxon>
        <taxon>Cutaneotrichosporon</taxon>
    </lineage>
</organism>
<proteinExistence type="predicted"/>
<evidence type="ECO:0000313" key="2">
    <source>
        <dbReference type="EMBL" id="KLT41884.1"/>
    </source>
</evidence>
<gene>
    <name evidence="2" type="ORF">CC85DRAFT_292369</name>
</gene>
<feature type="chain" id="PRO_5005247724" evidence="1">
    <location>
        <begin position="19"/>
        <end position="112"/>
    </location>
</feature>
<keyword evidence="3" id="KW-1185">Reference proteome</keyword>
<keyword evidence="1" id="KW-0732">Signal</keyword>
<dbReference type="EMBL" id="KQ087211">
    <property type="protein sequence ID" value="KLT41884.1"/>
    <property type="molecule type" value="Genomic_DNA"/>
</dbReference>
<evidence type="ECO:0000256" key="1">
    <source>
        <dbReference type="SAM" id="SignalP"/>
    </source>
</evidence>
<protein>
    <submittedName>
        <fullName evidence="2">Uncharacterized protein</fullName>
    </submittedName>
</protein>
<feature type="signal peptide" evidence="1">
    <location>
        <begin position="1"/>
        <end position="18"/>
    </location>
</feature>
<sequence length="112" mass="12059">MKLLALLVTLAAATPISIDEPDTRQIGGKCYGVLDGWCPGSNAIKYVPSRAGCFELGGRQIVRPSLTGCHRIQRNTGKCDGPYDYVWIPNLGGCRWTKTGLCPGGADILYVM</sequence>
<evidence type="ECO:0000313" key="3">
    <source>
        <dbReference type="Proteomes" id="UP000053611"/>
    </source>
</evidence>
<name>A0A0J1B2Q8_9TREE</name>
<reference evidence="2 3" key="1">
    <citation type="submission" date="2015-03" db="EMBL/GenBank/DDBJ databases">
        <title>Genomics and transcriptomics of the oil-accumulating basidiomycete yeast T. oleaginosus allow insights into substrate utilization and the diverse evolutionary trajectories of mating systems in fungi.</title>
        <authorList>
            <consortium name="DOE Joint Genome Institute"/>
            <person name="Kourist R."/>
            <person name="Kracht O."/>
            <person name="Bracharz F."/>
            <person name="Lipzen A."/>
            <person name="Nolan M."/>
            <person name="Ohm R."/>
            <person name="Grigoriev I."/>
            <person name="Sun S."/>
            <person name="Heitman J."/>
            <person name="Bruck T."/>
            <person name="Nowrousian M."/>
        </authorList>
    </citation>
    <scope>NUCLEOTIDE SEQUENCE [LARGE SCALE GENOMIC DNA]</scope>
    <source>
        <strain evidence="2 3">IBC0246</strain>
    </source>
</reference>
<accession>A0A0J1B2Q8</accession>